<dbReference type="RefSeq" id="WP_038282375.1">
    <property type="nucleotide sequence ID" value="NZ_JPME01000018.1"/>
</dbReference>
<keyword evidence="2" id="KW-1185">Reference proteome</keyword>
<evidence type="ECO:0000313" key="1">
    <source>
        <dbReference type="EMBL" id="KEZ89292.1"/>
    </source>
</evidence>
<dbReference type="InterPro" id="IPR007351">
    <property type="entry name" value="YjbR"/>
</dbReference>
<evidence type="ECO:0000313" key="2">
    <source>
        <dbReference type="Proteomes" id="UP000028525"/>
    </source>
</evidence>
<dbReference type="SUPFAM" id="SSF142906">
    <property type="entry name" value="YjbR-like"/>
    <property type="match status" value="1"/>
</dbReference>
<name>A0A084JK08_9FIRM</name>
<dbReference type="Proteomes" id="UP000028525">
    <property type="component" value="Unassembled WGS sequence"/>
</dbReference>
<dbReference type="STRING" id="29354.IO98_15025"/>
<dbReference type="AlphaFoldDB" id="A0A084JK08"/>
<dbReference type="InterPro" id="IPR058532">
    <property type="entry name" value="YjbR/MT2646/Rv2570-like"/>
</dbReference>
<dbReference type="PANTHER" id="PTHR35145:SF1">
    <property type="entry name" value="CYTOPLASMIC PROTEIN"/>
    <property type="match status" value="1"/>
</dbReference>
<dbReference type="EMBL" id="JPME01000018">
    <property type="protein sequence ID" value="KEZ89292.1"/>
    <property type="molecule type" value="Genomic_DNA"/>
</dbReference>
<dbReference type="OrthoDB" id="9789813at2"/>
<accession>A0A084JK08</accession>
<reference evidence="1 2" key="1">
    <citation type="submission" date="2014-07" db="EMBL/GenBank/DDBJ databases">
        <title>Draft genome of Clostridium celerecrescens 152B isolated from sediments associated with methane hydrate from Krishna Godavari basin.</title>
        <authorList>
            <person name="Honkalas V.S."/>
            <person name="Dabir A.P."/>
            <person name="Arora P."/>
            <person name="Dhakephalkar P.K."/>
        </authorList>
    </citation>
    <scope>NUCLEOTIDE SEQUENCE [LARGE SCALE GENOMIC DNA]</scope>
    <source>
        <strain evidence="1 2">152B</strain>
    </source>
</reference>
<sequence length="120" mass="14111">MRYQWIDEYLKSMNGVSSDFKEEWNWTRYLLGDKMFAAVCKNDQGIDSLITLKLEPVEGQFLRQQYEDIIPGYYMNKVHWNSIKADGNVPDDLLKDLLEKSYRLVLAGLTKKKQKELLGE</sequence>
<organism evidence="1 2">
    <name type="scientific">Lacrimispora celerecrescens</name>
    <dbReference type="NCBI Taxonomy" id="29354"/>
    <lineage>
        <taxon>Bacteria</taxon>
        <taxon>Bacillati</taxon>
        <taxon>Bacillota</taxon>
        <taxon>Clostridia</taxon>
        <taxon>Lachnospirales</taxon>
        <taxon>Lachnospiraceae</taxon>
        <taxon>Lacrimispora</taxon>
    </lineage>
</organism>
<dbReference type="Pfam" id="PF04237">
    <property type="entry name" value="YjbR"/>
    <property type="match status" value="1"/>
</dbReference>
<dbReference type="InterPro" id="IPR038056">
    <property type="entry name" value="YjbR-like_sf"/>
</dbReference>
<comment type="caution">
    <text evidence="1">The sequence shown here is derived from an EMBL/GenBank/DDBJ whole genome shotgun (WGS) entry which is preliminary data.</text>
</comment>
<protein>
    <submittedName>
        <fullName evidence="1">MmcQ</fullName>
    </submittedName>
</protein>
<dbReference type="Gene3D" id="3.90.1150.30">
    <property type="match status" value="1"/>
</dbReference>
<proteinExistence type="predicted"/>
<dbReference type="PANTHER" id="PTHR35145">
    <property type="entry name" value="CYTOPLASMIC PROTEIN-RELATED"/>
    <property type="match status" value="1"/>
</dbReference>
<gene>
    <name evidence="1" type="ORF">IO98_15025</name>
</gene>